<reference evidence="3" key="2">
    <citation type="submission" date="2010-03" db="EMBL/GenBank/DDBJ databases">
        <authorList>
            <person name="Pajon A."/>
        </authorList>
    </citation>
    <scope>NUCLEOTIDE SEQUENCE</scope>
    <source>
        <strain evidence="3">Type strain: 18P13</strain>
    </source>
</reference>
<keyword evidence="2" id="KW-1133">Transmembrane helix</keyword>
<dbReference type="BioCyc" id="RCHA213810:RUM_RS06610-MONOMER"/>
<evidence type="ECO:0008006" key="5">
    <source>
        <dbReference type="Google" id="ProtNLM"/>
    </source>
</evidence>
<keyword evidence="2" id="KW-0812">Transmembrane</keyword>
<evidence type="ECO:0000313" key="4">
    <source>
        <dbReference type="Proteomes" id="UP000007054"/>
    </source>
</evidence>
<keyword evidence="4" id="KW-1185">Reference proteome</keyword>
<evidence type="ECO:0000256" key="1">
    <source>
        <dbReference type="SAM" id="MobiDB-lite"/>
    </source>
</evidence>
<feature type="region of interest" description="Disordered" evidence="1">
    <location>
        <begin position="46"/>
        <end position="118"/>
    </location>
</feature>
<dbReference type="HOGENOM" id="CLU_1123856_0_0_9"/>
<dbReference type="RefSeq" id="WP_015558389.1">
    <property type="nucleotide sequence ID" value="NC_021039.1"/>
</dbReference>
<dbReference type="Proteomes" id="UP000007054">
    <property type="component" value="Chromosome"/>
</dbReference>
<dbReference type="PATRIC" id="fig|213810.4.peg.1254"/>
<feature type="compositionally biased region" description="Basic and acidic residues" evidence="1">
    <location>
        <begin position="94"/>
        <end position="114"/>
    </location>
</feature>
<feature type="transmembrane region" description="Helical" evidence="2">
    <location>
        <begin position="217"/>
        <end position="238"/>
    </location>
</feature>
<evidence type="ECO:0000313" key="3">
    <source>
        <dbReference type="EMBL" id="CBL17482.1"/>
    </source>
</evidence>
<keyword evidence="2" id="KW-0472">Membrane</keyword>
<dbReference type="AlphaFoldDB" id="D4LCY7"/>
<dbReference type="STRING" id="213810.RUM_13600"/>
<reference evidence="3" key="1">
    <citation type="submission" date="2010-03" db="EMBL/GenBank/DDBJ databases">
        <title>The genome sequence of Ruminococcus sp. 18P13.</title>
        <authorList>
            <consortium name="metaHIT consortium -- http://www.metahit.eu/"/>
            <person name="Pajon A."/>
            <person name="Turner K."/>
            <person name="Parkhill J."/>
            <person name="Bernalier A."/>
        </authorList>
    </citation>
    <scope>NUCLEOTIDE SEQUENCE [LARGE SCALE GENOMIC DNA]</scope>
    <source>
        <strain evidence="3">Type strain: 18P13</strain>
    </source>
</reference>
<evidence type="ECO:0000256" key="2">
    <source>
        <dbReference type="SAM" id="Phobius"/>
    </source>
</evidence>
<sequence length="247" mass="27432">MILRIILLTLLLILLILLFAPARVWLSYDEGTFCWRARYLFLRKGADSPPPGKQSDESAPRQSPAPDKPPMTSEPKPAPGSQKPEQTPQPQEASKAEPEPSKEESSRKESEKKSGGILAKYKPQSLSEGIDLALDLLHAAGKPLRWLLRRITIRDIDLDLTVSDPDAAVCAIRFGKVNIAVYNTLALLCQFFQVRKKQIRICCIYNQPHGTYRGSCQIRVCPAVILGAVIGFGARFLYRQHKAGKAA</sequence>
<name>D4LCY7_RUMC1</name>
<dbReference type="EMBL" id="FP929052">
    <property type="protein sequence ID" value="CBL17482.1"/>
    <property type="molecule type" value="Genomic_DNA"/>
</dbReference>
<gene>
    <name evidence="3" type="ordered locus">RUM_13600</name>
</gene>
<proteinExistence type="predicted"/>
<accession>D4LCY7</accession>
<dbReference type="KEGG" id="rch:RUM_13600"/>
<organism evidence="3 4">
    <name type="scientific">Ruminococcus champanellensis (strain DSM 18848 / JCM 17042 / KCTC 15320 / 18P13)</name>
    <dbReference type="NCBI Taxonomy" id="213810"/>
    <lineage>
        <taxon>Bacteria</taxon>
        <taxon>Bacillati</taxon>
        <taxon>Bacillota</taxon>
        <taxon>Clostridia</taxon>
        <taxon>Eubacteriales</taxon>
        <taxon>Oscillospiraceae</taxon>
        <taxon>Ruminococcus</taxon>
    </lineage>
</organism>
<protein>
    <recommendedName>
        <fullName evidence="5">DUF2953 domain-containing protein</fullName>
    </recommendedName>
</protein>
<dbReference type="GeneID" id="83156093"/>